<dbReference type="NCBIfam" id="TIGR04247">
    <property type="entry name" value="NosD_copper_fam"/>
    <property type="match status" value="1"/>
</dbReference>
<dbReference type="InterPro" id="IPR022441">
    <property type="entry name" value="Para_beta_helix_rpt-2"/>
</dbReference>
<dbReference type="SMART" id="SM00722">
    <property type="entry name" value="CASH"/>
    <property type="match status" value="2"/>
</dbReference>
<protein>
    <submittedName>
        <fullName evidence="4">Hypothetical NosD, Nitrous oxidase accessory protein</fullName>
    </submittedName>
</protein>
<sequence>MAKHAFYVFTSVILSLCLSLTVEAKNIYVSISDDLQSSLDSAIDGDIVIISAGEYKGNFIVNRAITIIGENLTIEDDLTVINANGVGHAIELRNSNITVQNLTITNWGSDLTAQNSGIYTDKKSTNITVKNNNLSGDGFGIWIQRSQGVLIKNNVVKGNAALRLADRGNGIQLSMVTKALVEGNSISETRDGLYIISSQQNELRNNTMHDLRFGVHYMYSHNNKVLNNYSYNNHVGYALMSSRKLVVSGNRSFNTEDYGFLMNFITFSEISNNHIKDVWIKPENKVQGRDGKGIFVYNSGYNTIKYNTVDTAEIGIHLTAGSEHTKIYGNNFINNHVQVKYVSNKRQEWSLDGIGNYWSNYLGWDLDHDGKGDTAFEPNDSIDKMVWEYPEAKVLLDSPSVLLLRWVQKQFPVLKPGGVKDSYPLMARDTISLQVSNSSPSQNIQKKNEGNNEL</sequence>
<evidence type="ECO:0000313" key="6">
    <source>
        <dbReference type="Proteomes" id="UP000183794"/>
    </source>
</evidence>
<dbReference type="InterPro" id="IPR026464">
    <property type="entry name" value="NosD_copper_fam"/>
</dbReference>
<dbReference type="Pfam" id="PF05048">
    <property type="entry name" value="NosD"/>
    <property type="match status" value="1"/>
</dbReference>
<feature type="domain" description="Carbohydrate-binding/sugar hydrolysis" evidence="2">
    <location>
        <begin position="63"/>
        <end position="196"/>
    </location>
</feature>
<feature type="signal peptide" evidence="1">
    <location>
        <begin position="1"/>
        <end position="24"/>
    </location>
</feature>
<dbReference type="AlphaFoldDB" id="A0A1L0C4G1"/>
<keyword evidence="5" id="KW-1185">Reference proteome</keyword>
<evidence type="ECO:0000259" key="2">
    <source>
        <dbReference type="SMART" id="SM00722"/>
    </source>
</evidence>
<accession>A0A1L0C4G1</accession>
<evidence type="ECO:0000313" key="5">
    <source>
        <dbReference type="Proteomes" id="UP000182660"/>
    </source>
</evidence>
<dbReference type="GeneID" id="61297888"/>
<keyword evidence="1" id="KW-0732">Signal</keyword>
<feature type="domain" description="Carbohydrate-binding/sugar hydrolysis" evidence="2">
    <location>
        <begin position="202"/>
        <end position="376"/>
    </location>
</feature>
<reference evidence="4 6" key="1">
    <citation type="submission" date="2016-11" db="EMBL/GenBank/DDBJ databases">
        <authorList>
            <person name="Jaros S."/>
            <person name="Januszkiewicz K."/>
            <person name="Wedrychowicz H."/>
        </authorList>
    </citation>
    <scope>NUCLEOTIDE SEQUENCE [LARGE SCALE GENOMIC DNA]</scope>
    <source>
        <strain evidence="4">NVI 5450</strain>
    </source>
</reference>
<organism evidence="4 6">
    <name type="scientific">Moritella viscosa</name>
    <dbReference type="NCBI Taxonomy" id="80854"/>
    <lineage>
        <taxon>Bacteria</taxon>
        <taxon>Pseudomonadati</taxon>
        <taxon>Pseudomonadota</taxon>
        <taxon>Gammaproteobacteria</taxon>
        <taxon>Alteromonadales</taxon>
        <taxon>Moritellaceae</taxon>
        <taxon>Moritella</taxon>
    </lineage>
</organism>
<dbReference type="SMART" id="SM00710">
    <property type="entry name" value="PbH1"/>
    <property type="match status" value="10"/>
</dbReference>
<dbReference type="Gene3D" id="2.160.20.10">
    <property type="entry name" value="Single-stranded right-handed beta-helix, Pectin lyase-like"/>
    <property type="match status" value="2"/>
</dbReference>
<dbReference type="InterPro" id="IPR011050">
    <property type="entry name" value="Pectin_lyase_fold/virulence"/>
</dbReference>
<dbReference type="Proteomes" id="UP000182660">
    <property type="component" value="Unassembled WGS sequence"/>
</dbReference>
<feature type="chain" id="PRO_5012860185" evidence="1">
    <location>
        <begin position="25"/>
        <end position="454"/>
    </location>
</feature>
<gene>
    <name evidence="3" type="ORF">MT2528_4288</name>
    <name evidence="4" type="ORF">NVI5450_4180</name>
</gene>
<name>A0A1L0C4G1_9GAMM</name>
<dbReference type="SUPFAM" id="SSF51126">
    <property type="entry name" value="Pectin lyase-like"/>
    <property type="match status" value="1"/>
</dbReference>
<dbReference type="EMBL" id="FPLJ01000113">
    <property type="protein sequence ID" value="SGZ01731.1"/>
    <property type="molecule type" value="Genomic_DNA"/>
</dbReference>
<proteinExistence type="predicted"/>
<dbReference type="InterPro" id="IPR007742">
    <property type="entry name" value="NosD_dom"/>
</dbReference>
<dbReference type="InterPro" id="IPR006626">
    <property type="entry name" value="PbH1"/>
</dbReference>
<evidence type="ECO:0000313" key="3">
    <source>
        <dbReference type="EMBL" id="SGZ01731.1"/>
    </source>
</evidence>
<reference evidence="3 5" key="2">
    <citation type="submission" date="2016-11" db="EMBL/GenBank/DDBJ databases">
        <authorList>
            <person name="Klemetsen T."/>
        </authorList>
    </citation>
    <scope>NUCLEOTIDE SEQUENCE [LARGE SCALE GENOMIC DNA]</scope>
    <source>
        <strain evidence="3">MT 2528</strain>
    </source>
</reference>
<dbReference type="RefSeq" id="WP_075473431.1">
    <property type="nucleotide sequence ID" value="NZ_CAWQZC010000009.1"/>
</dbReference>
<dbReference type="OrthoDB" id="9767990at2"/>
<dbReference type="InterPro" id="IPR012334">
    <property type="entry name" value="Pectin_lyas_fold"/>
</dbReference>
<dbReference type="EMBL" id="FPLD01000121">
    <property type="protein sequence ID" value="SGZ15469.1"/>
    <property type="molecule type" value="Genomic_DNA"/>
</dbReference>
<evidence type="ECO:0000256" key="1">
    <source>
        <dbReference type="SAM" id="SignalP"/>
    </source>
</evidence>
<dbReference type="NCBIfam" id="TIGR03804">
    <property type="entry name" value="para_beta_helix"/>
    <property type="match status" value="3"/>
</dbReference>
<dbReference type="InterPro" id="IPR006633">
    <property type="entry name" value="Carb-bd_sugar_hydrolysis-dom"/>
</dbReference>
<dbReference type="Proteomes" id="UP000183794">
    <property type="component" value="Unassembled WGS sequence"/>
</dbReference>
<evidence type="ECO:0000313" key="4">
    <source>
        <dbReference type="EMBL" id="SGZ15469.1"/>
    </source>
</evidence>